<evidence type="ECO:0000313" key="2">
    <source>
        <dbReference type="Proteomes" id="UP000002221"/>
    </source>
</evidence>
<gene>
    <name evidence="1" type="ordered locus">Rmar_0024</name>
</gene>
<dbReference type="KEGG" id="rmr:Rmar_0024"/>
<protein>
    <recommendedName>
        <fullName evidence="3">Lipoprotein</fullName>
    </recommendedName>
</protein>
<evidence type="ECO:0008006" key="3">
    <source>
        <dbReference type="Google" id="ProtNLM"/>
    </source>
</evidence>
<accession>D0MK20</accession>
<dbReference type="AlphaFoldDB" id="D0MK20"/>
<dbReference type="HOGENOM" id="CLU_893981_0_0_10"/>
<dbReference type="OrthoDB" id="705316at2"/>
<keyword evidence="2" id="KW-1185">Reference proteome</keyword>
<dbReference type="Proteomes" id="UP000002221">
    <property type="component" value="Chromosome"/>
</dbReference>
<dbReference type="EMBL" id="CP001807">
    <property type="protein sequence ID" value="ACY46933.1"/>
    <property type="molecule type" value="Genomic_DNA"/>
</dbReference>
<name>D0MK20_RHOM4</name>
<dbReference type="eggNOG" id="ENOG502Z8JV">
    <property type="taxonomic scope" value="Bacteria"/>
</dbReference>
<organism evidence="1 2">
    <name type="scientific">Rhodothermus marinus (strain ATCC 43812 / DSM 4252 / R-10)</name>
    <name type="common">Rhodothermus obamensis</name>
    <dbReference type="NCBI Taxonomy" id="518766"/>
    <lineage>
        <taxon>Bacteria</taxon>
        <taxon>Pseudomonadati</taxon>
        <taxon>Rhodothermota</taxon>
        <taxon>Rhodothermia</taxon>
        <taxon>Rhodothermales</taxon>
        <taxon>Rhodothermaceae</taxon>
        <taxon>Rhodothermus</taxon>
    </lineage>
</organism>
<dbReference type="RefSeq" id="WP_012842545.1">
    <property type="nucleotide sequence ID" value="NC_013501.1"/>
</dbReference>
<reference evidence="1 2" key="1">
    <citation type="journal article" date="2009" name="Stand. Genomic Sci.">
        <title>Complete genome sequence of Rhodothermus marinus type strain (R-10).</title>
        <authorList>
            <person name="Nolan M."/>
            <person name="Tindall B.J."/>
            <person name="Pomrenke H."/>
            <person name="Lapidus A."/>
            <person name="Copeland A."/>
            <person name="Glavina Del Rio T."/>
            <person name="Lucas S."/>
            <person name="Chen F."/>
            <person name="Tice H."/>
            <person name="Cheng J.F."/>
            <person name="Saunders E."/>
            <person name="Han C."/>
            <person name="Bruce D."/>
            <person name="Goodwin L."/>
            <person name="Chain P."/>
            <person name="Pitluck S."/>
            <person name="Ovchinikova G."/>
            <person name="Pati A."/>
            <person name="Ivanova N."/>
            <person name="Mavromatis K."/>
            <person name="Chen A."/>
            <person name="Palaniappan K."/>
            <person name="Land M."/>
            <person name="Hauser L."/>
            <person name="Chang Y.J."/>
            <person name="Jeffries C.D."/>
            <person name="Brettin T."/>
            <person name="Goker M."/>
            <person name="Bristow J."/>
            <person name="Eisen J.A."/>
            <person name="Markowitz V."/>
            <person name="Hugenholtz P."/>
            <person name="Kyrpides N.C."/>
            <person name="Klenk H.P."/>
            <person name="Detter J.C."/>
        </authorList>
    </citation>
    <scope>NUCLEOTIDE SEQUENCE [LARGE SCALE GENOMIC DNA]</scope>
    <source>
        <strain evidence="2">ATCC 43812 / DSM 4252 / R-10</strain>
    </source>
</reference>
<evidence type="ECO:0000313" key="1">
    <source>
        <dbReference type="EMBL" id="ACY46933.1"/>
    </source>
</evidence>
<dbReference type="PROSITE" id="PS51257">
    <property type="entry name" value="PROKAR_LIPOPROTEIN"/>
    <property type="match status" value="1"/>
</dbReference>
<sequence>MRFYAVLLLMLLAGCRTRPAERPEAVDSVMIPVHTRADSLALRVYRACGGPEVWQALPYVRFDYAVAHDGPRRLLAHHLWHRPSGRYRLEWVREDDSLYVALFNVRTRRGQVYRNGRPLAEAANRRLLEEAYRRFANDTFWLLLPVRLFEPEVQRFYEADSATATHEVLRLELTRARWLPARRFWLYVDRQDGLIAELAYPAHDNPEALPARYRWEGYETWETPFGPVRLATRKVYRYAPLIIFTDNLAFPDALPEALFTDPLPRLGQPLTPTSER</sequence>
<dbReference type="STRING" id="518766.Rmar_0024"/>
<proteinExistence type="predicted"/>